<dbReference type="Pfam" id="PF01484">
    <property type="entry name" value="Col_cuticle_N"/>
    <property type="match status" value="1"/>
</dbReference>
<keyword evidence="15" id="KW-0325">Glycoprotein</keyword>
<comment type="subunit">
    <text evidence="3">Collagen polypeptide chains are complexed within the cuticle by disulfide bonds and other types of covalent cross-links.</text>
</comment>
<dbReference type="PROSITE" id="PS51212">
    <property type="entry name" value="WSC"/>
    <property type="match status" value="1"/>
</dbReference>
<feature type="domain" description="EGF-like" evidence="23">
    <location>
        <begin position="78"/>
        <end position="116"/>
    </location>
</feature>
<dbReference type="Pfam" id="PF00858">
    <property type="entry name" value="ASC"/>
    <property type="match status" value="1"/>
</dbReference>
<evidence type="ECO:0000256" key="9">
    <source>
        <dbReference type="ARBA" id="ARBA00022737"/>
    </source>
</evidence>
<keyword evidence="12 19" id="KW-0406">Ion transport</keyword>
<protein>
    <submittedName>
        <fullName evidence="26">EGF-like domain-containing protein</fullName>
    </submittedName>
</protein>
<comment type="similarity">
    <text evidence="2 19">Belongs to the amiloride-sensitive sodium channel (TC 1.A.6) family.</text>
</comment>
<feature type="compositionally biased region" description="Low complexity" evidence="20">
    <location>
        <begin position="1076"/>
        <end position="1086"/>
    </location>
</feature>
<evidence type="ECO:0000313" key="26">
    <source>
        <dbReference type="WBParaSite" id="Csp11.Scaffold630.g17400.t2"/>
    </source>
</evidence>
<evidence type="ECO:0000256" key="18">
    <source>
        <dbReference type="PROSITE-ProRule" id="PRU00076"/>
    </source>
</evidence>
<feature type="disulfide bond" evidence="18">
    <location>
        <begin position="498"/>
        <end position="507"/>
    </location>
</feature>
<evidence type="ECO:0000256" key="6">
    <source>
        <dbReference type="ARBA" id="ARBA00022536"/>
    </source>
</evidence>
<dbReference type="Gene3D" id="2.60.470.10">
    <property type="entry name" value="Acid-sensing ion channels like domains"/>
    <property type="match status" value="1"/>
</dbReference>
<evidence type="ECO:0000256" key="16">
    <source>
        <dbReference type="ARBA" id="ARBA00023201"/>
    </source>
</evidence>
<feature type="disulfide bond" evidence="18">
    <location>
        <begin position="147"/>
        <end position="156"/>
    </location>
</feature>
<evidence type="ECO:0000256" key="3">
    <source>
        <dbReference type="ARBA" id="ARBA00011518"/>
    </source>
</evidence>
<dbReference type="GO" id="GO:0005509">
    <property type="term" value="F:calcium ion binding"/>
    <property type="evidence" value="ECO:0007669"/>
    <property type="project" value="InterPro"/>
</dbReference>
<feature type="domain" description="EGF-like" evidence="23">
    <location>
        <begin position="472"/>
        <end position="508"/>
    </location>
</feature>
<dbReference type="InterPro" id="IPR002486">
    <property type="entry name" value="Col_cuticle_N"/>
</dbReference>
<dbReference type="PROSITE" id="PS00022">
    <property type="entry name" value="EGF_1"/>
    <property type="match status" value="8"/>
</dbReference>
<evidence type="ECO:0000256" key="12">
    <source>
        <dbReference type="ARBA" id="ARBA00023065"/>
    </source>
</evidence>
<evidence type="ECO:0000259" key="23">
    <source>
        <dbReference type="PROSITE" id="PS50026"/>
    </source>
</evidence>
<feature type="compositionally biased region" description="Gly residues" evidence="20">
    <location>
        <begin position="1145"/>
        <end position="1156"/>
    </location>
</feature>
<evidence type="ECO:0000256" key="13">
    <source>
        <dbReference type="ARBA" id="ARBA00023136"/>
    </source>
</evidence>
<keyword evidence="14 18" id="KW-1015">Disulfide bond</keyword>
<evidence type="ECO:0000256" key="19">
    <source>
        <dbReference type="RuleBase" id="RU000679"/>
    </source>
</evidence>
<evidence type="ECO:0000256" key="17">
    <source>
        <dbReference type="ARBA" id="ARBA00023303"/>
    </source>
</evidence>
<feature type="region of interest" description="Disordered" evidence="20">
    <location>
        <begin position="1009"/>
        <end position="1203"/>
    </location>
</feature>
<dbReference type="PROSITE" id="PS50026">
    <property type="entry name" value="EGF_3"/>
    <property type="match status" value="8"/>
</dbReference>
<evidence type="ECO:0000256" key="8">
    <source>
        <dbReference type="ARBA" id="ARBA00022729"/>
    </source>
</evidence>
<feature type="compositionally biased region" description="Low complexity" evidence="20">
    <location>
        <begin position="1161"/>
        <end position="1170"/>
    </location>
</feature>
<evidence type="ECO:0000256" key="7">
    <source>
        <dbReference type="ARBA" id="ARBA00022692"/>
    </source>
</evidence>
<keyword evidence="17 19" id="KW-0407">Ion channel</keyword>
<feature type="disulfide bond" evidence="18">
    <location>
        <begin position="419"/>
        <end position="428"/>
    </location>
</feature>
<dbReference type="InterPro" id="IPR051022">
    <property type="entry name" value="Notch_Cell-Fate_Det"/>
</dbReference>
<evidence type="ECO:0000256" key="22">
    <source>
        <dbReference type="SAM" id="SignalP"/>
    </source>
</evidence>
<dbReference type="SUPFAM" id="SSF57196">
    <property type="entry name" value="EGF/Laminin"/>
    <property type="match status" value="6"/>
</dbReference>
<dbReference type="Pfam" id="PF01391">
    <property type="entry name" value="Collagen"/>
    <property type="match status" value="1"/>
</dbReference>
<dbReference type="GO" id="GO:0042302">
    <property type="term" value="F:structural constituent of cuticle"/>
    <property type="evidence" value="ECO:0007669"/>
    <property type="project" value="InterPro"/>
</dbReference>
<dbReference type="InterPro" id="IPR008160">
    <property type="entry name" value="Collagen"/>
</dbReference>
<dbReference type="GO" id="GO:0016020">
    <property type="term" value="C:membrane"/>
    <property type="evidence" value="ECO:0007669"/>
    <property type="project" value="UniProtKB-SubCell"/>
</dbReference>
<dbReference type="InterPro" id="IPR002889">
    <property type="entry name" value="WSC_carb-bd"/>
</dbReference>
<feature type="disulfide bond" evidence="18">
    <location>
        <begin position="341"/>
        <end position="350"/>
    </location>
</feature>
<dbReference type="PRINTS" id="PR01078">
    <property type="entry name" value="AMINACHANNEL"/>
</dbReference>
<feature type="domain" description="EGF-like" evidence="23">
    <location>
        <begin position="430"/>
        <end position="470"/>
    </location>
</feature>
<reference evidence="26" key="1">
    <citation type="submission" date="2016-11" db="UniProtKB">
        <authorList>
            <consortium name="WormBaseParasite"/>
        </authorList>
    </citation>
    <scope>IDENTIFICATION</scope>
</reference>
<feature type="disulfide bond" evidence="18">
    <location>
        <begin position="381"/>
        <end position="390"/>
    </location>
</feature>
<evidence type="ECO:0000256" key="10">
    <source>
        <dbReference type="ARBA" id="ARBA00022989"/>
    </source>
</evidence>
<evidence type="ECO:0000256" key="11">
    <source>
        <dbReference type="ARBA" id="ARBA00023053"/>
    </source>
</evidence>
<dbReference type="InterPro" id="IPR000742">
    <property type="entry name" value="EGF"/>
</dbReference>
<feature type="disulfide bond" evidence="18">
    <location>
        <begin position="167"/>
        <end position="184"/>
    </location>
</feature>
<feature type="domain" description="EGF-like" evidence="23">
    <location>
        <begin position="392"/>
        <end position="429"/>
    </location>
</feature>
<evidence type="ECO:0000256" key="2">
    <source>
        <dbReference type="ARBA" id="ARBA00007193"/>
    </source>
</evidence>
<feature type="compositionally biased region" description="Pro residues" evidence="20">
    <location>
        <begin position="1065"/>
        <end position="1074"/>
    </location>
</feature>
<dbReference type="SMART" id="SM01088">
    <property type="entry name" value="Col_cuticle_N"/>
    <property type="match status" value="1"/>
</dbReference>
<dbReference type="AlphaFoldDB" id="A0A1I7UMB9"/>
<keyword evidence="5 19" id="KW-0894">Sodium channel</keyword>
<feature type="disulfide bond" evidence="18">
    <location>
        <begin position="128"/>
        <end position="145"/>
    </location>
</feature>
<keyword evidence="8 22" id="KW-0732">Signal</keyword>
<dbReference type="Proteomes" id="UP000095282">
    <property type="component" value="Unplaced"/>
</dbReference>
<evidence type="ECO:0000256" key="21">
    <source>
        <dbReference type="SAM" id="Phobius"/>
    </source>
</evidence>
<keyword evidence="10 21" id="KW-1133">Transmembrane helix</keyword>
<keyword evidence="13 21" id="KW-0472">Membrane</keyword>
<dbReference type="InterPro" id="IPR001881">
    <property type="entry name" value="EGF-like_Ca-bd_dom"/>
</dbReference>
<feature type="disulfide bond" evidence="18">
    <location>
        <begin position="186"/>
        <end position="195"/>
    </location>
</feature>
<evidence type="ECO:0000256" key="14">
    <source>
        <dbReference type="ARBA" id="ARBA00023157"/>
    </source>
</evidence>
<dbReference type="GO" id="GO:0005272">
    <property type="term" value="F:sodium channel activity"/>
    <property type="evidence" value="ECO:0007669"/>
    <property type="project" value="UniProtKB-KW"/>
</dbReference>
<proteinExistence type="inferred from homology"/>
<feature type="domain" description="EGF-like" evidence="23">
    <location>
        <begin position="354"/>
        <end position="391"/>
    </location>
</feature>
<feature type="domain" description="EGF-like" evidence="23">
    <location>
        <begin position="307"/>
        <end position="351"/>
    </location>
</feature>
<dbReference type="WBParaSite" id="Csp11.Scaffold630.g17400.t2">
    <property type="protein sequence ID" value="Csp11.Scaffold630.g17400.t2"/>
    <property type="gene ID" value="Csp11.Scaffold630.g17400"/>
</dbReference>
<keyword evidence="25" id="KW-1185">Reference proteome</keyword>
<dbReference type="PANTHER" id="PTHR24049">
    <property type="entry name" value="CRUMBS FAMILY MEMBER"/>
    <property type="match status" value="1"/>
</dbReference>
<dbReference type="SMART" id="SM00179">
    <property type="entry name" value="EGF_CA"/>
    <property type="match status" value="8"/>
</dbReference>
<dbReference type="InterPro" id="IPR001873">
    <property type="entry name" value="ENaC"/>
</dbReference>
<dbReference type="CDD" id="cd00054">
    <property type="entry name" value="EGF_CA"/>
    <property type="match status" value="2"/>
</dbReference>
<keyword evidence="11" id="KW-0915">Sodium</keyword>
<feature type="chain" id="PRO_5009309052" evidence="22">
    <location>
        <begin position="19"/>
        <end position="1203"/>
    </location>
</feature>
<evidence type="ECO:0000256" key="20">
    <source>
        <dbReference type="SAM" id="MobiDB-lite"/>
    </source>
</evidence>
<comment type="subcellular location">
    <subcellularLocation>
        <location evidence="1">Membrane</location>
        <topology evidence="1">Multi-pass membrane protein</topology>
    </subcellularLocation>
</comment>
<feature type="compositionally biased region" description="Gly residues" evidence="20">
    <location>
        <begin position="1171"/>
        <end position="1189"/>
    </location>
</feature>
<dbReference type="PANTHER" id="PTHR24049:SF22">
    <property type="entry name" value="DROSOPHILA CRUMBS HOMOLOG"/>
    <property type="match status" value="1"/>
</dbReference>
<feature type="disulfide bond" evidence="18">
    <location>
        <begin position="358"/>
        <end position="368"/>
    </location>
</feature>
<dbReference type="Gene3D" id="2.10.25.10">
    <property type="entry name" value="Laminin"/>
    <property type="match status" value="7"/>
</dbReference>
<feature type="transmembrane region" description="Helical" evidence="21">
    <location>
        <begin position="844"/>
        <end position="866"/>
    </location>
</feature>
<feature type="domain" description="EGF-like" evidence="23">
    <location>
        <begin position="158"/>
        <end position="196"/>
    </location>
</feature>
<feature type="transmembrane region" description="Helical" evidence="21">
    <location>
        <begin position="887"/>
        <end position="910"/>
    </location>
</feature>
<dbReference type="PROSITE" id="PS01186">
    <property type="entry name" value="EGF_2"/>
    <property type="match status" value="4"/>
</dbReference>
<keyword evidence="6 18" id="KW-0245">EGF-like domain</keyword>
<evidence type="ECO:0000256" key="15">
    <source>
        <dbReference type="ARBA" id="ARBA00023180"/>
    </source>
</evidence>
<comment type="caution">
    <text evidence="18">Lacks conserved residue(s) required for the propagation of feature annotation.</text>
</comment>
<dbReference type="STRING" id="1561998.A0A1I7UMB9"/>
<keyword evidence="4 19" id="KW-0813">Transport</keyword>
<feature type="disulfide bond" evidence="18">
    <location>
        <begin position="87"/>
        <end position="104"/>
    </location>
</feature>
<dbReference type="SMART" id="SM00181">
    <property type="entry name" value="EGF"/>
    <property type="match status" value="9"/>
</dbReference>
<organism evidence="25 26">
    <name type="scientific">Caenorhabditis tropicalis</name>
    <dbReference type="NCBI Taxonomy" id="1561998"/>
    <lineage>
        <taxon>Eukaryota</taxon>
        <taxon>Metazoa</taxon>
        <taxon>Ecdysozoa</taxon>
        <taxon>Nematoda</taxon>
        <taxon>Chromadorea</taxon>
        <taxon>Rhabditida</taxon>
        <taxon>Rhabditina</taxon>
        <taxon>Rhabditomorpha</taxon>
        <taxon>Rhabditoidea</taxon>
        <taxon>Rhabditidae</taxon>
        <taxon>Peloderinae</taxon>
        <taxon>Caenorhabditis</taxon>
    </lineage>
</organism>
<keyword evidence="7 19" id="KW-0812">Transmembrane</keyword>
<keyword evidence="16 19" id="KW-0739">Sodium transport</keyword>
<name>A0A1I7UMB9_9PELO</name>
<evidence type="ECO:0000259" key="24">
    <source>
        <dbReference type="PROSITE" id="PS51212"/>
    </source>
</evidence>
<keyword evidence="9" id="KW-0677">Repeat</keyword>
<feature type="compositionally biased region" description="Pro residues" evidence="20">
    <location>
        <begin position="1194"/>
        <end position="1203"/>
    </location>
</feature>
<accession>A0A1I7UMB9</accession>
<evidence type="ECO:0000256" key="1">
    <source>
        <dbReference type="ARBA" id="ARBA00004141"/>
    </source>
</evidence>
<evidence type="ECO:0000313" key="25">
    <source>
        <dbReference type="Proteomes" id="UP000095282"/>
    </source>
</evidence>
<feature type="disulfide bond" evidence="18">
    <location>
        <begin position="106"/>
        <end position="115"/>
    </location>
</feature>
<feature type="domain" description="EGF-like" evidence="23">
    <location>
        <begin position="119"/>
        <end position="157"/>
    </location>
</feature>
<feature type="compositionally biased region" description="Pro residues" evidence="20">
    <location>
        <begin position="1094"/>
        <end position="1103"/>
    </location>
</feature>
<sequence>MLFLLLFLPLYSNPQTVSYIPASINPPHGCPNYGLCTQVTTTLVSSTNVSTVYEYGCDPDNCFCVDGTSNGTEPCDTISDQCGSKPCGNPDNFLCTSKIDSYECSCQPGWTGSNCDSEVGTACATSPCRSGATCIANDTSGGYTCKCTDKQFGTNCEWDAICKNIDCKNGGNCSMILDDSNYYCTCKDGYQGRRCELDNTVKTSPVFDGCYKYDTVTIGALTTKYQDNQMTSAKCNNYAMQQSTSTKTMNYLTLCGAWCMVSESPIVNDTSNMDSDCKKTCGGNSSEYCGRLSSRCIVYEAGTIETDPNPCENTTLCNADLGNGVCINWASDVTDGYACACGPLWTGRECDTPVPEACTPNPCVNGTCILKEQYNKYTCTCDDGFFGNNCQYADVCTASTCLYGGTCEETNNGGYKCDCLNLYSGNNCEEINRCNYGDPCVHGKCSTTVDGITPDFTCACDDGWTGVNCDTMIDFCVPDPCQYNSTCTPKFKGYNCTCLTGLTGANCSTIIDLCVPYKDSDNKWVKTPCNSKDDLANCTKGINTFTCSCSDKWTDTLCDLNVLIKDVLMAIYGHVDLTMISLLNDLMQNPSQIKDMVPFITGLLSDSERSELSWDVDDLFYWIAFEDQRLDMYKDIHKWNDVVLGNCFTFNHQEQNFSYLARRPGRHGGIQAFMKTRQDEYAPWYDTAAINVFIHNRLEYVFSESVRYNAEPNAESTINIFMTRYTRLGGRYGKCVKKTSEVKNYYYPGAYTTDGCLRTCYQDRIQKECTCMDPRYPTAPNATACQLSERSCVTDASEAAGDPSTWPTCVCPLPCSNQEYSVTWSKANFVNLFNKFLSQLGGQLGVLMGINLVTFIEVAFLMFGILMMEEKQEYLRKESEIGTLRSIALGAVAITAFSLGTSILLLPLLFSHAQTVQSSLEHELQFCVLRSHDLWDELNKAEAVTGKQSRIKRQYVTGPVGYGGGGYGGGHGGYAQGGGGGGYAPRPAAPQQVYRPAAPVYQPQPQVQSSICIFGPPGPPGFPGADGQPGRDGEAGAPGQPGRDGASGSGGAQANDCQTCAPARQGPPGPPGPAGQPGQPGAPGQADTSSTSGPPGPPGPAGPPGQDGHPGEDGSPGAPGQVTQGPGSVGPPGPAGPVGLPGPDGRPGQGGGGQPGPQGPPGDDGQPGQPGAAGGPGAPGKDGGSGGQGACDHCPPPRVAPGY</sequence>
<feature type="disulfide bond" evidence="18">
    <location>
        <begin position="460"/>
        <end position="469"/>
    </location>
</feature>
<evidence type="ECO:0000256" key="4">
    <source>
        <dbReference type="ARBA" id="ARBA00022448"/>
    </source>
</evidence>
<feature type="domain" description="WSC" evidence="24">
    <location>
        <begin position="204"/>
        <end position="302"/>
    </location>
</feature>
<feature type="signal peptide" evidence="22">
    <location>
        <begin position="1"/>
        <end position="18"/>
    </location>
</feature>
<evidence type="ECO:0000256" key="5">
    <source>
        <dbReference type="ARBA" id="ARBA00022461"/>
    </source>
</evidence>